<evidence type="ECO:0000256" key="3">
    <source>
        <dbReference type="ARBA" id="ARBA00022692"/>
    </source>
</evidence>
<accession>A0AAQ1RX82</accession>
<dbReference type="PANTHER" id="PTHR34857">
    <property type="entry name" value="SLL0384 PROTEIN"/>
    <property type="match status" value="1"/>
</dbReference>
<organism evidence="7 8">
    <name type="scientific">Bittarella massiliensis</name>
    <name type="common">ex Durand et al. 2017</name>
    <dbReference type="NCBI Taxonomy" id="1720313"/>
    <lineage>
        <taxon>Bacteria</taxon>
        <taxon>Bacillati</taxon>
        <taxon>Bacillota</taxon>
        <taxon>Clostridia</taxon>
        <taxon>Eubacteriales</taxon>
        <taxon>Oscillospiraceae</taxon>
        <taxon>Bittarella (ex Durand et al. 2017)</taxon>
    </lineage>
</organism>
<evidence type="ECO:0000256" key="4">
    <source>
        <dbReference type="ARBA" id="ARBA00022989"/>
    </source>
</evidence>
<dbReference type="EMBL" id="FQVY01000005">
    <property type="protein sequence ID" value="SHG58406.1"/>
    <property type="molecule type" value="Genomic_DNA"/>
</dbReference>
<evidence type="ECO:0000256" key="1">
    <source>
        <dbReference type="ARBA" id="ARBA00004141"/>
    </source>
</evidence>
<dbReference type="Pfam" id="PF02361">
    <property type="entry name" value="CbiQ"/>
    <property type="match status" value="1"/>
</dbReference>
<comment type="caution">
    <text evidence="7">The sequence shown here is derived from an EMBL/GenBank/DDBJ whole genome shotgun (WGS) entry which is preliminary data.</text>
</comment>
<gene>
    <name evidence="7" type="ORF">SAMN05444424_2770</name>
</gene>
<protein>
    <submittedName>
        <fullName evidence="7">Energy-coupling factor transport system permease protein</fullName>
    </submittedName>
</protein>
<proteinExistence type="predicted"/>
<reference evidence="8" key="1">
    <citation type="submission" date="2016-11" db="EMBL/GenBank/DDBJ databases">
        <authorList>
            <person name="Jaros S."/>
            <person name="Januszkiewicz K."/>
            <person name="Wedrychowicz H."/>
        </authorList>
    </citation>
    <scope>NUCLEOTIDE SEQUENCE [LARGE SCALE GENOMIC DNA]</scope>
    <source>
        <strain evidence="8">DSM 4029</strain>
    </source>
</reference>
<evidence type="ECO:0000256" key="6">
    <source>
        <dbReference type="SAM" id="Phobius"/>
    </source>
</evidence>
<evidence type="ECO:0000256" key="2">
    <source>
        <dbReference type="ARBA" id="ARBA00022475"/>
    </source>
</evidence>
<dbReference type="Proteomes" id="UP000184089">
    <property type="component" value="Unassembled WGS sequence"/>
</dbReference>
<evidence type="ECO:0000313" key="7">
    <source>
        <dbReference type="EMBL" id="SHG58406.1"/>
    </source>
</evidence>
<dbReference type="InterPro" id="IPR003339">
    <property type="entry name" value="ABC/ECF_trnsptr_transmembrane"/>
</dbReference>
<feature type="transmembrane region" description="Helical" evidence="6">
    <location>
        <begin position="127"/>
        <end position="145"/>
    </location>
</feature>
<feature type="transmembrane region" description="Helical" evidence="6">
    <location>
        <begin position="39"/>
        <end position="57"/>
    </location>
</feature>
<dbReference type="RefSeq" id="WP_021658635.1">
    <property type="nucleotide sequence ID" value="NZ_FQVY01000005.1"/>
</dbReference>
<dbReference type="GO" id="GO:0005886">
    <property type="term" value="C:plasma membrane"/>
    <property type="evidence" value="ECO:0007669"/>
    <property type="project" value="UniProtKB-ARBA"/>
</dbReference>
<keyword evidence="2" id="KW-1003">Cell membrane</keyword>
<sequence length="234" mass="26397">MTCAVSASTERIRKINVLVPLFITVCACAVAFLAKQAVYQMVFTCLLFLLMAFWGFAKTGLKFLLVYAICEVWLRINLHFGIGFPSPMMFTFIIEFIPIMMPVYLAVQVPSGKLTAGLRQLPIPTKMMLTVIVILRFMPTILSEFSDVKDAMRTRGFLRSPSRVLLHPLATMEYVAVPMIFRSLKIADELASSCMVRGIESPYKKQGYYVNKMRSSDILLMTFFLAATVAFLVL</sequence>
<evidence type="ECO:0000256" key="5">
    <source>
        <dbReference type="ARBA" id="ARBA00023136"/>
    </source>
</evidence>
<dbReference type="CDD" id="cd16914">
    <property type="entry name" value="EcfT"/>
    <property type="match status" value="1"/>
</dbReference>
<evidence type="ECO:0000313" key="8">
    <source>
        <dbReference type="Proteomes" id="UP000184089"/>
    </source>
</evidence>
<feature type="transmembrane region" description="Helical" evidence="6">
    <location>
        <begin position="88"/>
        <end position="107"/>
    </location>
</feature>
<dbReference type="InterPro" id="IPR051611">
    <property type="entry name" value="ECF_transporter_component"/>
</dbReference>
<keyword evidence="4 6" id="KW-1133">Transmembrane helix</keyword>
<dbReference type="PANTHER" id="PTHR34857:SF2">
    <property type="entry name" value="SLL0384 PROTEIN"/>
    <property type="match status" value="1"/>
</dbReference>
<feature type="transmembrane region" description="Helical" evidence="6">
    <location>
        <begin position="215"/>
        <end position="233"/>
    </location>
</feature>
<keyword evidence="5 6" id="KW-0472">Membrane</keyword>
<dbReference type="AlphaFoldDB" id="A0AAQ1RX82"/>
<name>A0AAQ1RX82_9FIRM</name>
<feature type="transmembrane region" description="Helical" evidence="6">
    <location>
        <begin position="15"/>
        <end position="33"/>
    </location>
</feature>
<keyword evidence="3 6" id="KW-0812">Transmembrane</keyword>
<comment type="subcellular location">
    <subcellularLocation>
        <location evidence="1">Membrane</location>
        <topology evidence="1">Multi-pass membrane protein</topology>
    </subcellularLocation>
</comment>